<proteinExistence type="predicted"/>
<keyword evidence="3" id="KW-1185">Reference proteome</keyword>
<keyword evidence="1" id="KW-1133">Transmembrane helix</keyword>
<dbReference type="Proteomes" id="UP000092460">
    <property type="component" value="Unassembled WGS sequence"/>
</dbReference>
<dbReference type="EMBL" id="JXJN01015339">
    <property type="status" value="NOT_ANNOTATED_CDS"/>
    <property type="molecule type" value="Genomic_DNA"/>
</dbReference>
<evidence type="ECO:0000313" key="3">
    <source>
        <dbReference type="Proteomes" id="UP000092460"/>
    </source>
</evidence>
<evidence type="ECO:0000256" key="1">
    <source>
        <dbReference type="SAM" id="Phobius"/>
    </source>
</evidence>
<reference evidence="2" key="2">
    <citation type="submission" date="2020-05" db="UniProtKB">
        <authorList>
            <consortium name="EnsemblMetazoa"/>
        </authorList>
    </citation>
    <scope>IDENTIFICATION</scope>
    <source>
        <strain evidence="2">IAEA</strain>
    </source>
</reference>
<name>A0A1B0BJ69_9MUSC</name>
<feature type="transmembrane region" description="Helical" evidence="1">
    <location>
        <begin position="20"/>
        <end position="37"/>
    </location>
</feature>
<keyword evidence="1" id="KW-0472">Membrane</keyword>
<keyword evidence="1" id="KW-0812">Transmembrane</keyword>
<accession>A0A1B0BJ69</accession>
<dbReference type="AlphaFoldDB" id="A0A1B0BJ69"/>
<reference evidence="3" key="1">
    <citation type="submission" date="2015-01" db="EMBL/GenBank/DDBJ databases">
        <authorList>
            <person name="Aksoy S."/>
            <person name="Warren W."/>
            <person name="Wilson R.K."/>
        </authorList>
    </citation>
    <scope>NUCLEOTIDE SEQUENCE [LARGE SCALE GENOMIC DNA]</scope>
    <source>
        <strain evidence="3">IAEA</strain>
    </source>
</reference>
<evidence type="ECO:0000313" key="2">
    <source>
        <dbReference type="EnsemblMetazoa" id="GPPI031889-PA"/>
    </source>
</evidence>
<sequence length="111" mass="12893">MLFNNATERNGRMNTSTNYKQGITPAIALLLVFYYFITLKATPFNFSATLISTQECSLNVFAENFYEILERLKHPSFFKSRCQEKVPQVCEMAENMIHFLIKNRAALQLTR</sequence>
<organism evidence="2 3">
    <name type="scientific">Glossina palpalis gambiensis</name>
    <dbReference type="NCBI Taxonomy" id="67801"/>
    <lineage>
        <taxon>Eukaryota</taxon>
        <taxon>Metazoa</taxon>
        <taxon>Ecdysozoa</taxon>
        <taxon>Arthropoda</taxon>
        <taxon>Hexapoda</taxon>
        <taxon>Insecta</taxon>
        <taxon>Pterygota</taxon>
        <taxon>Neoptera</taxon>
        <taxon>Endopterygota</taxon>
        <taxon>Diptera</taxon>
        <taxon>Brachycera</taxon>
        <taxon>Muscomorpha</taxon>
        <taxon>Hippoboscoidea</taxon>
        <taxon>Glossinidae</taxon>
        <taxon>Glossina</taxon>
    </lineage>
</organism>
<dbReference type="VEuPathDB" id="VectorBase:GPPI031889"/>
<protein>
    <submittedName>
        <fullName evidence="2">Uncharacterized protein</fullName>
    </submittedName>
</protein>
<dbReference type="EnsemblMetazoa" id="GPPI031889-RA">
    <property type="protein sequence ID" value="GPPI031889-PA"/>
    <property type="gene ID" value="GPPI031889"/>
</dbReference>